<feature type="compositionally biased region" description="Basic and acidic residues" evidence="1">
    <location>
        <begin position="88"/>
        <end position="97"/>
    </location>
</feature>
<dbReference type="AlphaFoldDB" id="W7TW10"/>
<dbReference type="Proteomes" id="UP000019335">
    <property type="component" value="Chromosome 13"/>
</dbReference>
<keyword evidence="3" id="KW-1185">Reference proteome</keyword>
<name>W7TW10_9STRA</name>
<proteinExistence type="predicted"/>
<evidence type="ECO:0000256" key="1">
    <source>
        <dbReference type="SAM" id="MobiDB-lite"/>
    </source>
</evidence>
<sequence>MIAFAGRVGSQSFLLATGPDPVGYCPRPTKSDHIYSPDTANSPPLSATVRYLQLRRVWAPRGSLWSWVRRLHRVVSTSPVPKSARTFSENRSEEQRNRGKGLRAPIPIESILLTTIAVAVATVEFPQGTRGFQSGTDRRDHHLLLPPNPRLCVIA</sequence>
<reference evidence="2 3" key="1">
    <citation type="journal article" date="2014" name="Mol. Plant">
        <title>Chromosome Scale Genome Assembly and Transcriptome Profiling of Nannochloropsis gaditana in Nitrogen Depletion.</title>
        <authorList>
            <person name="Corteggiani Carpinelli E."/>
            <person name="Telatin A."/>
            <person name="Vitulo N."/>
            <person name="Forcato C."/>
            <person name="D'Angelo M."/>
            <person name="Schiavon R."/>
            <person name="Vezzi A."/>
            <person name="Giacometti G.M."/>
            <person name="Morosinotto T."/>
            <person name="Valle G."/>
        </authorList>
    </citation>
    <scope>NUCLEOTIDE SEQUENCE [LARGE SCALE GENOMIC DNA]</scope>
    <source>
        <strain evidence="2 3">B-31</strain>
    </source>
</reference>
<evidence type="ECO:0000313" key="2">
    <source>
        <dbReference type="EMBL" id="EWM24801.1"/>
    </source>
</evidence>
<comment type="caution">
    <text evidence="2">The sequence shown here is derived from an EMBL/GenBank/DDBJ whole genome shotgun (WGS) entry which is preliminary data.</text>
</comment>
<gene>
    <name evidence="2" type="ORF">Naga_100354g3</name>
</gene>
<dbReference type="EMBL" id="AZIL01001105">
    <property type="protein sequence ID" value="EWM24801.1"/>
    <property type="molecule type" value="Genomic_DNA"/>
</dbReference>
<evidence type="ECO:0000313" key="3">
    <source>
        <dbReference type="Proteomes" id="UP000019335"/>
    </source>
</evidence>
<organism evidence="2 3">
    <name type="scientific">Nannochloropsis gaditana</name>
    <dbReference type="NCBI Taxonomy" id="72520"/>
    <lineage>
        <taxon>Eukaryota</taxon>
        <taxon>Sar</taxon>
        <taxon>Stramenopiles</taxon>
        <taxon>Ochrophyta</taxon>
        <taxon>Eustigmatophyceae</taxon>
        <taxon>Eustigmatales</taxon>
        <taxon>Monodopsidaceae</taxon>
        <taxon>Nannochloropsis</taxon>
    </lineage>
</organism>
<accession>W7TW10</accession>
<protein>
    <submittedName>
        <fullName evidence="2">Uncharacterized protein</fullName>
    </submittedName>
</protein>
<feature type="region of interest" description="Disordered" evidence="1">
    <location>
        <begin position="79"/>
        <end position="101"/>
    </location>
</feature>